<evidence type="ECO:0000313" key="1">
    <source>
        <dbReference type="EMBL" id="MCQ1531450.1"/>
    </source>
</evidence>
<dbReference type="EMBL" id="JAJEKE010000023">
    <property type="protein sequence ID" value="MCQ1531450.1"/>
    <property type="molecule type" value="Genomic_DNA"/>
</dbReference>
<reference evidence="1 2" key="1">
    <citation type="submission" date="2021-10" db="EMBL/GenBank/DDBJ databases">
        <title>Lutispora strain m25 sp. nov., a thermophilic, non-spore-forming bacterium isolated from a lab-scale methanogenic bioreactor digesting anaerobic sludge.</title>
        <authorList>
            <person name="El Houari A."/>
            <person name="Mcdonald J."/>
        </authorList>
    </citation>
    <scope>NUCLEOTIDE SEQUENCE [LARGE SCALE GENOMIC DNA]</scope>
    <source>
        <strain evidence="2">m25</strain>
    </source>
</reference>
<evidence type="ECO:0000313" key="2">
    <source>
        <dbReference type="Proteomes" id="UP001651880"/>
    </source>
</evidence>
<keyword evidence="2" id="KW-1185">Reference proteome</keyword>
<protein>
    <submittedName>
        <fullName evidence="1">Uncharacterized protein</fullName>
    </submittedName>
</protein>
<name>A0ABT1NJK5_9FIRM</name>
<comment type="caution">
    <text evidence="1">The sequence shown here is derived from an EMBL/GenBank/DDBJ whole genome shotgun (WGS) entry which is preliminary data.</text>
</comment>
<dbReference type="Proteomes" id="UP001651880">
    <property type="component" value="Unassembled WGS sequence"/>
</dbReference>
<dbReference type="RefSeq" id="WP_255228990.1">
    <property type="nucleotide sequence ID" value="NZ_JAJEKE010000023.1"/>
</dbReference>
<gene>
    <name evidence="1" type="ORF">LJD61_18210</name>
</gene>
<sequence length="63" mass="7489">MLKILDSYNRKERNYVANYCLSGNIQGSLKVHDNFIKEIEKSIGIDNKFIYKEYFAALEYNFD</sequence>
<organism evidence="1 2">
    <name type="scientific">Lutispora saccharofermentans</name>
    <dbReference type="NCBI Taxonomy" id="3024236"/>
    <lineage>
        <taxon>Bacteria</taxon>
        <taxon>Bacillati</taxon>
        <taxon>Bacillota</taxon>
        <taxon>Clostridia</taxon>
        <taxon>Lutisporales</taxon>
        <taxon>Lutisporaceae</taxon>
        <taxon>Lutispora</taxon>
    </lineage>
</organism>
<proteinExistence type="predicted"/>
<accession>A0ABT1NJK5</accession>